<evidence type="ECO:0000256" key="13">
    <source>
        <dbReference type="ARBA" id="ARBA00022777"/>
    </source>
</evidence>
<evidence type="ECO:0000256" key="9">
    <source>
        <dbReference type="ARBA" id="ARBA00012523"/>
    </source>
</evidence>
<evidence type="ECO:0000313" key="19">
    <source>
        <dbReference type="Proteomes" id="UP001236569"/>
    </source>
</evidence>
<dbReference type="Pfam" id="PF02283">
    <property type="entry name" value="CobU"/>
    <property type="match status" value="1"/>
</dbReference>
<dbReference type="GO" id="GO:0008820">
    <property type="term" value="F:cobinamide phosphate guanylyltransferase activity"/>
    <property type="evidence" value="ECO:0007669"/>
    <property type="project" value="UniProtKB-EC"/>
</dbReference>
<comment type="catalytic activity">
    <reaction evidence="1">
        <text>adenosylcob(III)inamide + ATP = adenosylcob(III)inamide phosphate + ADP + H(+)</text>
        <dbReference type="Rhea" id="RHEA:15769"/>
        <dbReference type="ChEBI" id="CHEBI:2480"/>
        <dbReference type="ChEBI" id="CHEBI:15378"/>
        <dbReference type="ChEBI" id="CHEBI:30616"/>
        <dbReference type="ChEBI" id="CHEBI:58502"/>
        <dbReference type="ChEBI" id="CHEBI:456216"/>
        <dbReference type="EC" id="2.7.1.156"/>
    </reaction>
</comment>
<evidence type="ECO:0000256" key="11">
    <source>
        <dbReference type="ARBA" id="ARBA00022679"/>
    </source>
</evidence>
<evidence type="ECO:0000256" key="6">
    <source>
        <dbReference type="ARBA" id="ARBA00005159"/>
    </source>
</evidence>
<evidence type="ECO:0000256" key="12">
    <source>
        <dbReference type="ARBA" id="ARBA00022741"/>
    </source>
</evidence>
<keyword evidence="14" id="KW-0067">ATP-binding</keyword>
<evidence type="ECO:0000256" key="4">
    <source>
        <dbReference type="ARBA" id="ARBA00003889"/>
    </source>
</evidence>
<dbReference type="SUPFAM" id="SSF52540">
    <property type="entry name" value="P-loop containing nucleoside triphosphate hydrolases"/>
    <property type="match status" value="1"/>
</dbReference>
<dbReference type="PIRSF" id="PIRSF006135">
    <property type="entry name" value="CobU"/>
    <property type="match status" value="1"/>
</dbReference>
<dbReference type="Gene3D" id="3.40.50.300">
    <property type="entry name" value="P-loop containing nucleotide triphosphate hydrolases"/>
    <property type="match status" value="1"/>
</dbReference>
<dbReference type="GO" id="GO:0043752">
    <property type="term" value="F:adenosylcobinamide kinase activity"/>
    <property type="evidence" value="ECO:0007669"/>
    <property type="project" value="UniProtKB-EC"/>
</dbReference>
<evidence type="ECO:0000313" key="18">
    <source>
        <dbReference type="EMBL" id="MDI9863242.1"/>
    </source>
</evidence>
<dbReference type="CDD" id="cd00544">
    <property type="entry name" value="CobU"/>
    <property type="match status" value="1"/>
</dbReference>
<dbReference type="EC" id="2.7.7.62" evidence="9"/>
<proteinExistence type="inferred from homology"/>
<accession>A0ABT6YI17</accession>
<evidence type="ECO:0000256" key="7">
    <source>
        <dbReference type="ARBA" id="ARBA00007490"/>
    </source>
</evidence>
<comment type="catalytic activity">
    <reaction evidence="2">
        <text>adenosylcob(III)inamide phosphate + GTP + H(+) = adenosylcob(III)inamide-GDP + diphosphate</text>
        <dbReference type="Rhea" id="RHEA:22712"/>
        <dbReference type="ChEBI" id="CHEBI:15378"/>
        <dbReference type="ChEBI" id="CHEBI:33019"/>
        <dbReference type="ChEBI" id="CHEBI:37565"/>
        <dbReference type="ChEBI" id="CHEBI:58502"/>
        <dbReference type="ChEBI" id="CHEBI:60487"/>
        <dbReference type="EC" id="2.7.7.62"/>
    </reaction>
</comment>
<evidence type="ECO:0000256" key="8">
    <source>
        <dbReference type="ARBA" id="ARBA00012016"/>
    </source>
</evidence>
<comment type="pathway">
    <text evidence="6">Cofactor biosynthesis; adenosylcobalamin biosynthesis; adenosylcobalamin from cob(II)yrinate a,c-diamide: step 5/7.</text>
</comment>
<dbReference type="EC" id="2.7.1.156" evidence="8"/>
<sequence length="167" mass="19117">MIWMITGGARSGKSSYGQNLALSFSQSPTYLATARHWDGDFEKRIERHRGDRDERWTLIEEEKQISKVIEAEKVYMIDCVTLWLTNFFIDEKNDIEVCLSKAKQEIDELAKLNATIIFITNELGMGVHAETEIGRKFVDLQGWVNQYLAQKSTKATLMVSGIPVQIK</sequence>
<keyword evidence="18" id="KW-0548">Nucleotidyltransferase</keyword>
<comment type="caution">
    <text evidence="18">The sequence shown here is derived from an EMBL/GenBank/DDBJ whole genome shotgun (WGS) entry which is preliminary data.</text>
</comment>
<evidence type="ECO:0000256" key="16">
    <source>
        <dbReference type="ARBA" id="ARBA00029570"/>
    </source>
</evidence>
<gene>
    <name evidence="18" type="ORF">QM480_02830</name>
</gene>
<protein>
    <recommendedName>
        <fullName evidence="16">Adenosylcobinamide kinase</fullName>
        <ecNumber evidence="8">2.7.1.156</ecNumber>
        <ecNumber evidence="9">2.7.7.62</ecNumber>
    </recommendedName>
    <alternativeName>
        <fullName evidence="17">Adenosylcobinamide-phosphate guanylyltransferase</fullName>
    </alternativeName>
</protein>
<evidence type="ECO:0000256" key="3">
    <source>
        <dbReference type="ARBA" id="ARBA00001522"/>
    </source>
</evidence>
<evidence type="ECO:0000256" key="15">
    <source>
        <dbReference type="ARBA" id="ARBA00023134"/>
    </source>
</evidence>
<evidence type="ECO:0000256" key="1">
    <source>
        <dbReference type="ARBA" id="ARBA00000312"/>
    </source>
</evidence>
<reference evidence="18 19" key="1">
    <citation type="submission" date="2023-05" db="EMBL/GenBank/DDBJ databases">
        <title>Novel species of genus Flectobacillus isolated from stream in China.</title>
        <authorList>
            <person name="Lu H."/>
        </authorList>
    </citation>
    <scope>NUCLEOTIDE SEQUENCE [LARGE SCALE GENOMIC DNA]</scope>
    <source>
        <strain evidence="18 19">DC10W</strain>
    </source>
</reference>
<keyword evidence="12" id="KW-0547">Nucleotide-binding</keyword>
<keyword evidence="13 18" id="KW-0418">Kinase</keyword>
<keyword evidence="11 18" id="KW-0808">Transferase</keyword>
<organism evidence="18 19">
    <name type="scientific">Flectobacillus longus</name>
    <dbReference type="NCBI Taxonomy" id="2984207"/>
    <lineage>
        <taxon>Bacteria</taxon>
        <taxon>Pseudomonadati</taxon>
        <taxon>Bacteroidota</taxon>
        <taxon>Cytophagia</taxon>
        <taxon>Cytophagales</taxon>
        <taxon>Flectobacillaceae</taxon>
        <taxon>Flectobacillus</taxon>
    </lineage>
</organism>
<dbReference type="InterPro" id="IPR027417">
    <property type="entry name" value="P-loop_NTPase"/>
</dbReference>
<evidence type="ECO:0000256" key="10">
    <source>
        <dbReference type="ARBA" id="ARBA00022573"/>
    </source>
</evidence>
<evidence type="ECO:0000256" key="17">
    <source>
        <dbReference type="ARBA" id="ARBA00030571"/>
    </source>
</evidence>
<evidence type="ECO:0000256" key="5">
    <source>
        <dbReference type="ARBA" id="ARBA00004692"/>
    </source>
</evidence>
<comment type="function">
    <text evidence="4">Catalyzes ATP-dependent phosphorylation of adenosylcobinamide and addition of GMP to adenosylcobinamide phosphate.</text>
</comment>
<name>A0ABT6YI17_9BACT</name>
<dbReference type="Proteomes" id="UP001236569">
    <property type="component" value="Unassembled WGS sequence"/>
</dbReference>
<dbReference type="PANTHER" id="PTHR34848">
    <property type="match status" value="1"/>
</dbReference>
<comment type="catalytic activity">
    <reaction evidence="3">
        <text>adenosylcob(III)inamide + GTP = adenosylcob(III)inamide phosphate + GDP + H(+)</text>
        <dbReference type="Rhea" id="RHEA:15765"/>
        <dbReference type="ChEBI" id="CHEBI:2480"/>
        <dbReference type="ChEBI" id="CHEBI:15378"/>
        <dbReference type="ChEBI" id="CHEBI:37565"/>
        <dbReference type="ChEBI" id="CHEBI:58189"/>
        <dbReference type="ChEBI" id="CHEBI:58502"/>
        <dbReference type="EC" id="2.7.1.156"/>
    </reaction>
</comment>
<comment type="pathway">
    <text evidence="5">Cofactor biosynthesis; adenosylcobalamin biosynthesis; adenosylcobalamin from cob(II)yrinate a,c-diamide: step 6/7.</text>
</comment>
<dbReference type="PANTHER" id="PTHR34848:SF1">
    <property type="entry name" value="BIFUNCTIONAL ADENOSYLCOBALAMIN BIOSYNTHESIS PROTEIN COBU"/>
    <property type="match status" value="1"/>
</dbReference>
<dbReference type="InterPro" id="IPR003203">
    <property type="entry name" value="CobU/CobP"/>
</dbReference>
<comment type="similarity">
    <text evidence="7">Belongs to the CobU/CobP family.</text>
</comment>
<keyword evidence="19" id="KW-1185">Reference proteome</keyword>
<evidence type="ECO:0000256" key="14">
    <source>
        <dbReference type="ARBA" id="ARBA00022840"/>
    </source>
</evidence>
<dbReference type="RefSeq" id="WP_283368555.1">
    <property type="nucleotide sequence ID" value="NZ_JASHID010000002.1"/>
</dbReference>
<evidence type="ECO:0000256" key="2">
    <source>
        <dbReference type="ARBA" id="ARBA00000711"/>
    </source>
</evidence>
<keyword evidence="15" id="KW-0342">GTP-binding</keyword>
<dbReference type="EMBL" id="JASHID010000002">
    <property type="protein sequence ID" value="MDI9863242.1"/>
    <property type="molecule type" value="Genomic_DNA"/>
</dbReference>
<keyword evidence="10" id="KW-0169">Cobalamin biosynthesis</keyword>